<dbReference type="KEGG" id="msar:MSAR_42280"/>
<sequence>MPDIDESAYVRGGFAADGAGGLGTIGYGWADDSGAAIGHLTVDHLVRDTSTPDAVESDHVDIVATDNFPMPTNPQVPVLKTTGNVDVAIIGPVDDNLAPVVELSDGTRLIATDYSEAGDITVGQRVCHSGQNERTATLGEVCGQVVTVGATSNCKPNSGSSTCVVSVRTDRADRPASDPSNRPMRRWKPLVAIPLRPGICPASPSPGCARGLLG</sequence>
<evidence type="ECO:0000313" key="1">
    <source>
        <dbReference type="EMBL" id="BBY61092.1"/>
    </source>
</evidence>
<dbReference type="RefSeq" id="WP_163699971.1">
    <property type="nucleotide sequence ID" value="NZ_AP022595.1"/>
</dbReference>
<dbReference type="AlphaFoldDB" id="A0A7I7SVQ1"/>
<name>A0A7I7SVQ1_9MYCO</name>
<keyword evidence="2" id="KW-1185">Reference proteome</keyword>
<proteinExistence type="predicted"/>
<dbReference type="EMBL" id="AP022595">
    <property type="protein sequence ID" value="BBY61092.1"/>
    <property type="molecule type" value="Genomic_DNA"/>
</dbReference>
<reference evidence="1 2" key="1">
    <citation type="journal article" date="2019" name="Emerg. Microbes Infect.">
        <title>Comprehensive subspecies identification of 175 nontuberculous mycobacteria species based on 7547 genomic profiles.</title>
        <authorList>
            <person name="Matsumoto Y."/>
            <person name="Kinjo T."/>
            <person name="Motooka D."/>
            <person name="Nabeya D."/>
            <person name="Jung N."/>
            <person name="Uechi K."/>
            <person name="Horii T."/>
            <person name="Iida T."/>
            <person name="Fujita J."/>
            <person name="Nakamura S."/>
        </authorList>
    </citation>
    <scope>NUCLEOTIDE SEQUENCE [LARGE SCALE GENOMIC DNA]</scope>
    <source>
        <strain evidence="1 2">JCM 30395</strain>
    </source>
</reference>
<gene>
    <name evidence="1" type="ORF">MSAR_42280</name>
</gene>
<dbReference type="Proteomes" id="UP000466445">
    <property type="component" value="Chromosome"/>
</dbReference>
<evidence type="ECO:0000313" key="2">
    <source>
        <dbReference type="Proteomes" id="UP000466445"/>
    </source>
</evidence>
<protein>
    <submittedName>
        <fullName evidence="1">Uncharacterized protein</fullName>
    </submittedName>
</protein>
<accession>A0A7I7SVQ1</accession>
<organism evidence="1 2">
    <name type="scientific">Mycolicibacterium sarraceniae</name>
    <dbReference type="NCBI Taxonomy" id="1534348"/>
    <lineage>
        <taxon>Bacteria</taxon>
        <taxon>Bacillati</taxon>
        <taxon>Actinomycetota</taxon>
        <taxon>Actinomycetes</taxon>
        <taxon>Mycobacteriales</taxon>
        <taxon>Mycobacteriaceae</taxon>
        <taxon>Mycolicibacterium</taxon>
    </lineage>
</organism>